<dbReference type="PANTHER" id="PTHR31189">
    <property type="entry name" value="OS03G0336100 PROTEIN-RELATED"/>
    <property type="match status" value="1"/>
</dbReference>
<dbReference type="PRINTS" id="PR00439">
    <property type="entry name" value="11SGLOBULIN"/>
</dbReference>
<comment type="function">
    <text evidence="5">Seed storage protein.</text>
</comment>
<comment type="subunit">
    <text evidence="5">Hexamer; each subunit is composed of an acidic and a basic chain derived from a single precursor and linked by a disulfide bond.</text>
</comment>
<name>A0A2G9GSY6_9LAMI</name>
<feature type="signal peptide" evidence="5">
    <location>
        <begin position="1"/>
        <end position="22"/>
    </location>
</feature>
<feature type="region of interest" description="Disordered" evidence="6">
    <location>
        <begin position="206"/>
        <end position="249"/>
    </location>
</feature>
<reference evidence="9" key="1">
    <citation type="journal article" date="2018" name="Gigascience">
        <title>Genome assembly of the Pink Ipe (Handroanthus impetiginosus, Bignoniaceae), a highly valued, ecologically keystone Neotropical timber forest tree.</title>
        <authorList>
            <person name="Silva-Junior O.B."/>
            <person name="Grattapaglia D."/>
            <person name="Novaes E."/>
            <person name="Collevatti R.G."/>
        </authorList>
    </citation>
    <scope>NUCLEOTIDE SEQUENCE [LARGE SCALE GENOMIC DNA]</scope>
    <source>
        <strain evidence="9">cv. UFG-1</strain>
    </source>
</reference>
<feature type="region of interest" description="Disordered" evidence="6">
    <location>
        <begin position="300"/>
        <end position="326"/>
    </location>
</feature>
<evidence type="ECO:0000259" key="7">
    <source>
        <dbReference type="SMART" id="SM00835"/>
    </source>
</evidence>
<feature type="compositionally biased region" description="Basic and acidic residues" evidence="6">
    <location>
        <begin position="218"/>
        <end position="249"/>
    </location>
</feature>
<evidence type="ECO:0000256" key="4">
    <source>
        <dbReference type="ARBA" id="ARBA00023157"/>
    </source>
</evidence>
<organism evidence="8 9">
    <name type="scientific">Handroanthus impetiginosus</name>
    <dbReference type="NCBI Taxonomy" id="429701"/>
    <lineage>
        <taxon>Eukaryota</taxon>
        <taxon>Viridiplantae</taxon>
        <taxon>Streptophyta</taxon>
        <taxon>Embryophyta</taxon>
        <taxon>Tracheophyta</taxon>
        <taxon>Spermatophyta</taxon>
        <taxon>Magnoliopsida</taxon>
        <taxon>eudicotyledons</taxon>
        <taxon>Gunneridae</taxon>
        <taxon>Pentapetalae</taxon>
        <taxon>asterids</taxon>
        <taxon>lamiids</taxon>
        <taxon>Lamiales</taxon>
        <taxon>Bignoniaceae</taxon>
        <taxon>Crescentiina</taxon>
        <taxon>Tabebuia alliance</taxon>
        <taxon>Handroanthus</taxon>
    </lineage>
</organism>
<evidence type="ECO:0000256" key="5">
    <source>
        <dbReference type="RuleBase" id="RU003681"/>
    </source>
</evidence>
<dbReference type="AlphaFoldDB" id="A0A2G9GSY6"/>
<dbReference type="Proteomes" id="UP000231279">
    <property type="component" value="Unassembled WGS sequence"/>
</dbReference>
<evidence type="ECO:0000256" key="2">
    <source>
        <dbReference type="ARBA" id="ARBA00022761"/>
    </source>
</evidence>
<accession>A0A2G9GSY6</accession>
<evidence type="ECO:0000313" key="9">
    <source>
        <dbReference type="Proteomes" id="UP000231279"/>
    </source>
</evidence>
<feature type="region of interest" description="Disordered" evidence="6">
    <location>
        <begin position="122"/>
        <end position="151"/>
    </location>
</feature>
<keyword evidence="4 5" id="KW-1015">Disulfide bond</keyword>
<keyword evidence="9" id="KW-1185">Reference proteome</keyword>
<keyword evidence="2 5" id="KW-0758">Storage protein</keyword>
<evidence type="ECO:0000313" key="8">
    <source>
        <dbReference type="EMBL" id="PIN08403.1"/>
    </source>
</evidence>
<comment type="similarity">
    <text evidence="1 5">Belongs to the 11S seed storage protein (globulins) family.</text>
</comment>
<dbReference type="SUPFAM" id="SSF51182">
    <property type="entry name" value="RmlC-like cupins"/>
    <property type="match status" value="1"/>
</dbReference>
<evidence type="ECO:0000256" key="3">
    <source>
        <dbReference type="ARBA" id="ARBA00023129"/>
    </source>
</evidence>
<dbReference type="InterPro" id="IPR014710">
    <property type="entry name" value="RmlC-like_jellyroll"/>
</dbReference>
<comment type="caution">
    <text evidence="8">The sequence shown here is derived from an EMBL/GenBank/DDBJ whole genome shotgun (WGS) entry which is preliminary data.</text>
</comment>
<dbReference type="Gene3D" id="2.60.120.10">
    <property type="entry name" value="Jelly Rolls"/>
    <property type="match status" value="2"/>
</dbReference>
<dbReference type="STRING" id="429701.A0A2G9GSY6"/>
<dbReference type="FunFam" id="2.60.120.10:FF:000073">
    <property type="entry name" value="Glycinin G1"/>
    <property type="match status" value="1"/>
</dbReference>
<dbReference type="PANTHER" id="PTHR31189:SF76">
    <property type="entry name" value="11S GLOBULIN SUBUNIT BETA-LIKE"/>
    <property type="match status" value="1"/>
</dbReference>
<feature type="chain" id="PRO_5013423381" description="Cupin type-1 domain-containing protein" evidence="5">
    <location>
        <begin position="23"/>
        <end position="513"/>
    </location>
</feature>
<evidence type="ECO:0000256" key="1">
    <source>
        <dbReference type="ARBA" id="ARBA00007178"/>
    </source>
</evidence>
<dbReference type="CDD" id="cd02242">
    <property type="entry name" value="cupin_11S_legumin_N"/>
    <property type="match status" value="1"/>
</dbReference>
<dbReference type="EMBL" id="NKXS01003829">
    <property type="protein sequence ID" value="PIN08403.1"/>
    <property type="molecule type" value="Genomic_DNA"/>
</dbReference>
<dbReference type="InterPro" id="IPR011051">
    <property type="entry name" value="RmlC_Cupin_sf"/>
</dbReference>
<sequence length="513" mass="58328">MANLALLSLSLSFLFLFHGAIAQLELQQQHRLRAKTRCRIQKLTAREPSRRFESEAGVNEYWDTNSEEFECAGIEFVRHVIQPKGLLVPHYSNAPQLVYIVQGSGIHGAIFPGCAETYESEEEEEEQQQHGRRRFEEEEEERGGRRSDRHQKLRRIRRGDILALQEGITHWVYNDGDTPLIGVSILDVGSQANQLDLKYRRFFLAGNPGASQSQDQDEGGRGRESEGRKEREQEGSRGRSRRGEQEQEKRNIFFSFPDKLLADIFNIDEELARSLKAYEDNRGTIIRAERLNLNFPEWGNEEQERRREEEGERERQRTGGGGGGGRYNGLEETFCSLRIKQNIDHPAKADVYNPRGGRISTINSQNLPILSYLKLSAERGVLYRKAVFAPHWNMNAHSAIYVTGGSARIQVAGSHGNLVFDEEVKEGQLLIVPQNFVVLKQAGNEGFEWVSFKTNDNAMKSQLAGRLSVIRAIPEEVLMNVYGFSREDARRLKYSREEATVFSPSTRTGGGRA</sequence>
<feature type="compositionally biased region" description="Basic and acidic residues" evidence="6">
    <location>
        <begin position="302"/>
        <end position="317"/>
    </location>
</feature>
<dbReference type="PROSITE" id="PS00305">
    <property type="entry name" value="11S_SEED_STORAGE"/>
    <property type="match status" value="1"/>
</dbReference>
<dbReference type="CDD" id="cd02243">
    <property type="entry name" value="cupin_11S_legumin_C"/>
    <property type="match status" value="1"/>
</dbReference>
<proteinExistence type="inferred from homology"/>
<feature type="domain" description="Cupin type-1" evidence="7">
    <location>
        <begin position="341"/>
        <end position="490"/>
    </location>
</feature>
<gene>
    <name evidence="8" type="ORF">CDL12_19023</name>
</gene>
<dbReference type="GO" id="GO:0045735">
    <property type="term" value="F:nutrient reservoir activity"/>
    <property type="evidence" value="ECO:0007669"/>
    <property type="project" value="UniProtKB-KW"/>
</dbReference>
<dbReference type="Pfam" id="PF00190">
    <property type="entry name" value="Cupin_1"/>
    <property type="match status" value="2"/>
</dbReference>
<dbReference type="InterPro" id="IPR050253">
    <property type="entry name" value="Seed_Storage-Functional"/>
</dbReference>
<dbReference type="InterPro" id="IPR022379">
    <property type="entry name" value="11S_seedstore_CS"/>
</dbReference>
<protein>
    <recommendedName>
        <fullName evidence="7">Cupin type-1 domain-containing protein</fullName>
    </recommendedName>
</protein>
<keyword evidence="5" id="KW-0732">Signal</keyword>
<evidence type="ECO:0000256" key="6">
    <source>
        <dbReference type="SAM" id="MobiDB-lite"/>
    </source>
</evidence>
<feature type="domain" description="Cupin type-1" evidence="7">
    <location>
        <begin position="43"/>
        <end position="273"/>
    </location>
</feature>
<keyword evidence="3 5" id="KW-0708">Seed storage protein</keyword>
<dbReference type="InterPro" id="IPR006044">
    <property type="entry name" value="11S_seedstore_pln"/>
</dbReference>
<dbReference type="InterPro" id="IPR006045">
    <property type="entry name" value="Cupin_1"/>
</dbReference>
<dbReference type="OrthoDB" id="1903982at2759"/>
<dbReference type="SMART" id="SM00835">
    <property type="entry name" value="Cupin_1"/>
    <property type="match status" value="2"/>
</dbReference>